<organism evidence="2 3">
    <name type="scientific">Odynerus spinipes</name>
    <dbReference type="NCBI Taxonomy" id="1348599"/>
    <lineage>
        <taxon>Eukaryota</taxon>
        <taxon>Metazoa</taxon>
        <taxon>Ecdysozoa</taxon>
        <taxon>Arthropoda</taxon>
        <taxon>Hexapoda</taxon>
        <taxon>Insecta</taxon>
        <taxon>Pterygota</taxon>
        <taxon>Neoptera</taxon>
        <taxon>Endopterygota</taxon>
        <taxon>Hymenoptera</taxon>
        <taxon>Apocrita</taxon>
        <taxon>Aculeata</taxon>
        <taxon>Vespoidea</taxon>
        <taxon>Vespidae</taxon>
        <taxon>Eumeninae</taxon>
        <taxon>Odynerus</taxon>
    </lineage>
</organism>
<accession>A0AAD9RHP9</accession>
<dbReference type="EMBL" id="JAIFRP010000073">
    <property type="protein sequence ID" value="KAK2579922.1"/>
    <property type="molecule type" value="Genomic_DNA"/>
</dbReference>
<dbReference type="Proteomes" id="UP001258017">
    <property type="component" value="Unassembled WGS sequence"/>
</dbReference>
<feature type="transmembrane region" description="Helical" evidence="1">
    <location>
        <begin position="232"/>
        <end position="258"/>
    </location>
</feature>
<keyword evidence="1" id="KW-1133">Transmembrane helix</keyword>
<sequence length="552" mass="61379">MEPKEEDLGTSNEDSLNFNEAFGTCLSRKEYGTFECANRATLDVLRSFNQQDELNFGSLRLERADGYGRELLDLDYDPRSFENVVKAAVRLMERRSMKWDLDYLYPGLQMRVGPMLNANGLLEFVLNERPPPFLVDRQSGTAKNRTSFWPLASINRISLHGNLPLESCLSTDTNPAFFPSLVWFVSVLNSPRLTHELLSRSTYSRQHGQGQRVVRTLKRVPPFTGRQLTKHLLLPFLLGFKFNLVSLIPLLFGLLLIVSKKALLLTKVALFISGLLGWNNLYNGSPNPHTSIFHGFTNGYGHPYEGHVTGDHPFHDQYHHHHNLQYRPFRVPTNVEFSPYDRHVIREVVDVYDSSDRADESTRDRKNFAWTRRALEILDTAIDDDSVYTLNDFISIGRDPTSTARSSRAMKIPVNGTEKSLDEQLDNKFHEYLSSRSIRLTIPGDTFEGRKKKDKGYGGIMLAGLAMAGMLAQLAYGKIAFLAGTALLTAKIALVLSAIIGLKKLVSSGGGGHEVIYATASEHHGGYGGGGGGGGGGYGGGWQRALDGIPPT</sequence>
<evidence type="ECO:0000313" key="3">
    <source>
        <dbReference type="Proteomes" id="UP001258017"/>
    </source>
</evidence>
<keyword evidence="3" id="KW-1185">Reference proteome</keyword>
<evidence type="ECO:0008006" key="4">
    <source>
        <dbReference type="Google" id="ProtNLM"/>
    </source>
</evidence>
<reference evidence="2" key="2">
    <citation type="journal article" date="2023" name="Commun. Biol.">
        <title>Intrasexual cuticular hydrocarbon dimorphism in a wasp sheds light on hydrocarbon biosynthesis genes in Hymenoptera.</title>
        <authorList>
            <person name="Moris V.C."/>
            <person name="Podsiadlowski L."/>
            <person name="Martin S."/>
            <person name="Oeyen J.P."/>
            <person name="Donath A."/>
            <person name="Petersen M."/>
            <person name="Wilbrandt J."/>
            <person name="Misof B."/>
            <person name="Liedtke D."/>
            <person name="Thamm M."/>
            <person name="Scheiner R."/>
            <person name="Schmitt T."/>
            <person name="Niehuis O."/>
        </authorList>
    </citation>
    <scope>NUCLEOTIDE SEQUENCE</scope>
    <source>
        <strain evidence="2">GBR_01_08_01A</strain>
    </source>
</reference>
<dbReference type="InterPro" id="IPR012464">
    <property type="entry name" value="DUF1676"/>
</dbReference>
<reference evidence="2" key="1">
    <citation type="submission" date="2021-08" db="EMBL/GenBank/DDBJ databases">
        <authorList>
            <person name="Misof B."/>
            <person name="Oliver O."/>
            <person name="Podsiadlowski L."/>
            <person name="Donath A."/>
            <person name="Peters R."/>
            <person name="Mayer C."/>
            <person name="Rust J."/>
            <person name="Gunkel S."/>
            <person name="Lesny P."/>
            <person name="Martin S."/>
            <person name="Oeyen J.P."/>
            <person name="Petersen M."/>
            <person name="Panagiotis P."/>
            <person name="Wilbrandt J."/>
            <person name="Tanja T."/>
        </authorList>
    </citation>
    <scope>NUCLEOTIDE SEQUENCE</scope>
    <source>
        <strain evidence="2">GBR_01_08_01A</strain>
        <tissue evidence="2">Thorax + abdomen</tissue>
    </source>
</reference>
<comment type="caution">
    <text evidence="2">The sequence shown here is derived from an EMBL/GenBank/DDBJ whole genome shotgun (WGS) entry which is preliminary data.</text>
</comment>
<feature type="transmembrane region" description="Helical" evidence="1">
    <location>
        <begin position="482"/>
        <end position="502"/>
    </location>
</feature>
<name>A0AAD9RHP9_9HYME</name>
<evidence type="ECO:0000256" key="1">
    <source>
        <dbReference type="SAM" id="Phobius"/>
    </source>
</evidence>
<dbReference type="AlphaFoldDB" id="A0AAD9RHP9"/>
<keyword evidence="1" id="KW-0812">Transmembrane</keyword>
<keyword evidence="1" id="KW-0472">Membrane</keyword>
<dbReference type="Pfam" id="PF07898">
    <property type="entry name" value="DUF1676"/>
    <property type="match status" value="2"/>
</dbReference>
<dbReference type="PANTHER" id="PTHR21879">
    <property type="entry name" value="FI03362P-RELATED-RELATED"/>
    <property type="match status" value="1"/>
</dbReference>
<gene>
    <name evidence="2" type="ORF">KPH14_007602</name>
</gene>
<protein>
    <recommendedName>
        <fullName evidence="4">Osiris 10</fullName>
    </recommendedName>
</protein>
<proteinExistence type="predicted"/>
<dbReference type="GO" id="GO:0016020">
    <property type="term" value="C:membrane"/>
    <property type="evidence" value="ECO:0007669"/>
    <property type="project" value="TreeGrafter"/>
</dbReference>
<feature type="transmembrane region" description="Helical" evidence="1">
    <location>
        <begin position="457"/>
        <end position="476"/>
    </location>
</feature>
<evidence type="ECO:0000313" key="2">
    <source>
        <dbReference type="EMBL" id="KAK2579922.1"/>
    </source>
</evidence>